<reference evidence="1" key="1">
    <citation type="submission" date="2018-04" db="EMBL/GenBank/DDBJ databases">
        <title>Whole genome sequencing of Hypsizygus marmoreus.</title>
        <authorList>
            <person name="Choi I.-G."/>
            <person name="Min B."/>
            <person name="Kim J.-G."/>
            <person name="Kim S."/>
            <person name="Oh Y.-L."/>
            <person name="Kong W.-S."/>
            <person name="Park H."/>
            <person name="Jeong J."/>
            <person name="Song E.-S."/>
        </authorList>
    </citation>
    <scope>NUCLEOTIDE SEQUENCE [LARGE SCALE GENOMIC DNA]</scope>
    <source>
        <strain evidence="1">51987-8</strain>
    </source>
</reference>
<name>A0A369JS73_HYPMA</name>
<accession>A0A369JS73</accession>
<dbReference type="EMBL" id="LUEZ02000042">
    <property type="protein sequence ID" value="RDB24658.1"/>
    <property type="molecule type" value="Genomic_DNA"/>
</dbReference>
<evidence type="ECO:0000313" key="2">
    <source>
        <dbReference type="Proteomes" id="UP000076154"/>
    </source>
</evidence>
<dbReference type="InParanoid" id="A0A369JS73"/>
<proteinExistence type="predicted"/>
<organism evidence="1 2">
    <name type="scientific">Hypsizygus marmoreus</name>
    <name type="common">White beech mushroom</name>
    <name type="synonym">Agaricus marmoreus</name>
    <dbReference type="NCBI Taxonomy" id="39966"/>
    <lineage>
        <taxon>Eukaryota</taxon>
        <taxon>Fungi</taxon>
        <taxon>Dikarya</taxon>
        <taxon>Basidiomycota</taxon>
        <taxon>Agaricomycotina</taxon>
        <taxon>Agaricomycetes</taxon>
        <taxon>Agaricomycetidae</taxon>
        <taxon>Agaricales</taxon>
        <taxon>Tricholomatineae</taxon>
        <taxon>Lyophyllaceae</taxon>
        <taxon>Hypsizygus</taxon>
    </lineage>
</organism>
<protein>
    <submittedName>
        <fullName evidence="1">Uncharacterized protein</fullName>
    </submittedName>
</protein>
<evidence type="ECO:0000313" key="1">
    <source>
        <dbReference type="EMBL" id="RDB24658.1"/>
    </source>
</evidence>
<gene>
    <name evidence="1" type="ORF">Hypma_008221</name>
</gene>
<comment type="caution">
    <text evidence="1">The sequence shown here is derived from an EMBL/GenBank/DDBJ whole genome shotgun (WGS) entry which is preliminary data.</text>
</comment>
<sequence>MDKYGALSVRPPSHCLPLPKPPLCGVSRSAFLLVGGDGDVLEDSNGGERVHVELRVSEDEERGRDGVVVGGSGAGFIGIQIFSSPSYLVRREFVLTQSRVRQLFLTSCAVGLRAPTTGRALRTITAAGTHGSSGEEPAQEIRNFKLMV</sequence>
<dbReference type="AlphaFoldDB" id="A0A369JS73"/>
<dbReference type="Proteomes" id="UP000076154">
    <property type="component" value="Unassembled WGS sequence"/>
</dbReference>
<keyword evidence="2" id="KW-1185">Reference proteome</keyword>